<dbReference type="Gene3D" id="3.40.50.12240">
    <property type="match status" value="1"/>
</dbReference>
<dbReference type="NCBIfam" id="TIGR01026">
    <property type="entry name" value="fliI_yscN"/>
    <property type="match status" value="1"/>
</dbReference>
<dbReference type="GO" id="GO:0009288">
    <property type="term" value="C:bacterial-type flagellum"/>
    <property type="evidence" value="ECO:0007669"/>
    <property type="project" value="InterPro"/>
</dbReference>
<evidence type="ECO:0000256" key="16">
    <source>
        <dbReference type="SAM" id="MobiDB-lite"/>
    </source>
</evidence>
<keyword evidence="18" id="KW-0966">Cell projection</keyword>
<dbReference type="InterPro" id="IPR040627">
    <property type="entry name" value="T3SS_ATPase_C"/>
</dbReference>
<evidence type="ECO:0000256" key="2">
    <source>
        <dbReference type="ARBA" id="ARBA00008936"/>
    </source>
</evidence>
<dbReference type="InterPro" id="IPR022426">
    <property type="entry name" value="FliI_clade3"/>
</dbReference>
<dbReference type="GO" id="GO:0016887">
    <property type="term" value="F:ATP hydrolysis activity"/>
    <property type="evidence" value="ECO:0007669"/>
    <property type="project" value="InterPro"/>
</dbReference>
<keyword evidence="13" id="KW-0406">Ion transport</keyword>
<dbReference type="GO" id="GO:0005737">
    <property type="term" value="C:cytoplasm"/>
    <property type="evidence" value="ECO:0007669"/>
    <property type="project" value="UniProtKB-SubCell"/>
</dbReference>
<name>A0A967K6W7_9PROT</name>
<dbReference type="Pfam" id="PF18269">
    <property type="entry name" value="T3SS_ATPase_C"/>
    <property type="match status" value="1"/>
</dbReference>
<keyword evidence="14" id="KW-1006">Bacterial flagellum protein export</keyword>
<accession>A0A967K6W7</accession>
<evidence type="ECO:0000256" key="6">
    <source>
        <dbReference type="ARBA" id="ARBA00022490"/>
    </source>
</evidence>
<keyword evidence="15" id="KW-0066">ATP synthesis</keyword>
<evidence type="ECO:0000256" key="8">
    <source>
        <dbReference type="ARBA" id="ARBA00022781"/>
    </source>
</evidence>
<dbReference type="InterPro" id="IPR005714">
    <property type="entry name" value="ATPase_T3SS_FliI/YscN"/>
</dbReference>
<dbReference type="NCBIfam" id="TIGR03498">
    <property type="entry name" value="FliI_clade3"/>
    <property type="match status" value="1"/>
</dbReference>
<keyword evidence="10" id="KW-0067">ATP-binding</keyword>
<evidence type="ECO:0000313" key="18">
    <source>
        <dbReference type="EMBL" id="NIA69493.1"/>
    </source>
</evidence>
<keyword evidence="6" id="KW-0963">Cytoplasm</keyword>
<dbReference type="InterPro" id="IPR027417">
    <property type="entry name" value="P-loop_NTPase"/>
</dbReference>
<proteinExistence type="inferred from homology"/>
<dbReference type="PANTHER" id="PTHR15184:SF9">
    <property type="entry name" value="SPI-1 TYPE 3 SECRETION SYSTEM ATPASE"/>
    <property type="match status" value="1"/>
</dbReference>
<dbReference type="Proteomes" id="UP000761264">
    <property type="component" value="Unassembled WGS sequence"/>
</dbReference>
<evidence type="ECO:0000256" key="10">
    <source>
        <dbReference type="ARBA" id="ARBA00022840"/>
    </source>
</evidence>
<dbReference type="SMART" id="SM00382">
    <property type="entry name" value="AAA"/>
    <property type="match status" value="1"/>
</dbReference>
<keyword evidence="19" id="KW-1185">Reference proteome</keyword>
<keyword evidence="18" id="KW-0282">Flagellum</keyword>
<evidence type="ECO:0000256" key="11">
    <source>
        <dbReference type="ARBA" id="ARBA00022927"/>
    </source>
</evidence>
<evidence type="ECO:0000259" key="17">
    <source>
        <dbReference type="SMART" id="SM00382"/>
    </source>
</evidence>
<evidence type="ECO:0000256" key="14">
    <source>
        <dbReference type="ARBA" id="ARBA00023225"/>
    </source>
</evidence>
<dbReference type="RefSeq" id="WP_167225166.1">
    <property type="nucleotide sequence ID" value="NZ_JAAQPH010000009.1"/>
</dbReference>
<keyword evidence="18" id="KW-0969">Cilium</keyword>
<feature type="domain" description="AAA+ ATPase" evidence="17">
    <location>
        <begin position="158"/>
        <end position="340"/>
    </location>
</feature>
<evidence type="ECO:0000256" key="12">
    <source>
        <dbReference type="ARBA" id="ARBA00022967"/>
    </source>
</evidence>
<keyword evidence="9" id="KW-1005">Bacterial flagellum biogenesis</keyword>
<comment type="subcellular location">
    <subcellularLocation>
        <location evidence="1">Cytoplasm</location>
    </subcellularLocation>
</comment>
<dbReference type="InterPro" id="IPR003593">
    <property type="entry name" value="AAA+_ATPase"/>
</dbReference>
<keyword evidence="12" id="KW-1278">Translocase</keyword>
<comment type="caution">
    <text evidence="18">The sequence shown here is derived from an EMBL/GenBank/DDBJ whole genome shotgun (WGS) entry which is preliminary data.</text>
</comment>
<dbReference type="GO" id="GO:0005524">
    <property type="term" value="F:ATP binding"/>
    <property type="evidence" value="ECO:0007669"/>
    <property type="project" value="UniProtKB-KW"/>
</dbReference>
<dbReference type="Pfam" id="PF00006">
    <property type="entry name" value="ATP-synt_ab"/>
    <property type="match status" value="1"/>
</dbReference>
<dbReference type="InterPro" id="IPR000194">
    <property type="entry name" value="ATPase_F1/V1/A1_a/bsu_nucl-bd"/>
</dbReference>
<keyword evidence="7" id="KW-0547">Nucleotide-binding</keyword>
<evidence type="ECO:0000256" key="15">
    <source>
        <dbReference type="ARBA" id="ARBA00023310"/>
    </source>
</evidence>
<evidence type="ECO:0000256" key="3">
    <source>
        <dbReference type="ARBA" id="ARBA00012473"/>
    </source>
</evidence>
<dbReference type="GO" id="GO:0046933">
    <property type="term" value="F:proton-transporting ATP synthase activity, rotational mechanism"/>
    <property type="evidence" value="ECO:0007669"/>
    <property type="project" value="TreeGrafter"/>
</dbReference>
<evidence type="ECO:0000256" key="13">
    <source>
        <dbReference type="ARBA" id="ARBA00023065"/>
    </source>
</evidence>
<evidence type="ECO:0000256" key="1">
    <source>
        <dbReference type="ARBA" id="ARBA00004496"/>
    </source>
</evidence>
<keyword evidence="5" id="KW-0813">Transport</keyword>
<comment type="similarity">
    <text evidence="2">Belongs to the ATPase alpha/beta chains family.</text>
</comment>
<dbReference type="EC" id="7.1.2.2" evidence="3"/>
<dbReference type="CDD" id="cd18114">
    <property type="entry name" value="ATP-synt_flagellum-secretory_path_III_C"/>
    <property type="match status" value="1"/>
</dbReference>
<dbReference type="GO" id="GO:0044781">
    <property type="term" value="P:bacterial-type flagellum organization"/>
    <property type="evidence" value="ECO:0007669"/>
    <property type="project" value="UniProtKB-KW"/>
</dbReference>
<dbReference type="CDD" id="cd01136">
    <property type="entry name" value="ATPase_flagellum-secretory_path_III"/>
    <property type="match status" value="1"/>
</dbReference>
<feature type="region of interest" description="Disordered" evidence="16">
    <location>
        <begin position="442"/>
        <end position="525"/>
    </location>
</feature>
<dbReference type="SUPFAM" id="SSF52540">
    <property type="entry name" value="P-loop containing nucleoside triphosphate hydrolases"/>
    <property type="match status" value="1"/>
</dbReference>
<evidence type="ECO:0000256" key="4">
    <source>
        <dbReference type="ARBA" id="ARBA00020580"/>
    </source>
</evidence>
<organism evidence="18 19">
    <name type="scientific">Pelagibius litoralis</name>
    <dbReference type="NCBI Taxonomy" id="374515"/>
    <lineage>
        <taxon>Bacteria</taxon>
        <taxon>Pseudomonadati</taxon>
        <taxon>Pseudomonadota</taxon>
        <taxon>Alphaproteobacteria</taxon>
        <taxon>Rhodospirillales</taxon>
        <taxon>Rhodovibrionaceae</taxon>
        <taxon>Pelagibius</taxon>
    </lineage>
</organism>
<evidence type="ECO:0000313" key="19">
    <source>
        <dbReference type="Proteomes" id="UP000761264"/>
    </source>
</evidence>
<sequence>MVVSAFVKEIGQVADYRLYGRVAGVLGMLVEVAGLDQALSIGSRCVILAQGGRRVTCEVIGFRDKRALLLPFGSLEGVGLGCKAEVFESDPVIRPSPAWLGRVVNALGKPIDGKGPLPNGPLAYALRAAPPPAHSRKRVGGKIDLGVRAINTFLSCCSGQRMGIFAGSGVGKSVLLSMLARYAEADVNVIGLIGERGREVQEWLEDDLGAEGLARSIVVVATSDEPPLMRRQAAHLTATLSEYFRDQGSDVLCLMDSVTRFAMALREIGLSAGEPPASKGYTPSVFAELPRLLERAGPGVEKGSITGLFTVLVEGDDHNEPVADAVRGILDGHIVLERAVAERNRYPAINLLRSVSRTLPACNNEAENTLVERARRLLSTYENMAELIRIGAYKQGSDPAIDEAIHYYKDLEAFLSQKKEERSDMAEGYADLANLLGLPVPESHDEEVGAQPAAEPGGEADSVVEDNAVDAEAAAPSPRENSKDFQKRRQRMAEALSLRQLKQAADPPPQSVDVAPADAGLGTTR</sequence>
<evidence type="ECO:0000256" key="9">
    <source>
        <dbReference type="ARBA" id="ARBA00022795"/>
    </source>
</evidence>
<evidence type="ECO:0000256" key="7">
    <source>
        <dbReference type="ARBA" id="ARBA00022741"/>
    </source>
</evidence>
<keyword evidence="11" id="KW-0653">Protein transport</keyword>
<dbReference type="EMBL" id="JAAQPH010000009">
    <property type="protein sequence ID" value="NIA69493.1"/>
    <property type="molecule type" value="Genomic_DNA"/>
</dbReference>
<gene>
    <name evidence="18" type="primary">fliI</name>
    <name evidence="18" type="ORF">HBA54_12905</name>
</gene>
<protein>
    <recommendedName>
        <fullName evidence="4">Flagellum-specific ATP synthase</fullName>
        <ecNumber evidence="3">7.1.2.2</ecNumber>
    </recommendedName>
</protein>
<dbReference type="AlphaFoldDB" id="A0A967K6W7"/>
<evidence type="ECO:0000256" key="5">
    <source>
        <dbReference type="ARBA" id="ARBA00022448"/>
    </source>
</evidence>
<reference evidence="18" key="1">
    <citation type="submission" date="2020-03" db="EMBL/GenBank/DDBJ databases">
        <title>Genome of Pelagibius litoralis DSM 21314T.</title>
        <authorList>
            <person name="Wang G."/>
        </authorList>
    </citation>
    <scope>NUCLEOTIDE SEQUENCE</scope>
    <source>
        <strain evidence="18">DSM 21314</strain>
    </source>
</reference>
<dbReference type="FunFam" id="3.40.50.12240:FF:000002">
    <property type="entry name" value="Flagellum-specific ATP synthase FliI"/>
    <property type="match status" value="1"/>
</dbReference>
<dbReference type="GO" id="GO:0030257">
    <property type="term" value="C:type III protein secretion system complex"/>
    <property type="evidence" value="ECO:0007669"/>
    <property type="project" value="InterPro"/>
</dbReference>
<dbReference type="InterPro" id="IPR050053">
    <property type="entry name" value="ATPase_alpha/beta_chains"/>
</dbReference>
<keyword evidence="8" id="KW-0375">Hydrogen ion transport</keyword>
<dbReference type="GO" id="GO:0030254">
    <property type="term" value="P:protein secretion by the type III secretion system"/>
    <property type="evidence" value="ECO:0007669"/>
    <property type="project" value="InterPro"/>
</dbReference>
<feature type="compositionally biased region" description="Low complexity" evidence="16">
    <location>
        <begin position="449"/>
        <end position="461"/>
    </location>
</feature>
<dbReference type="PANTHER" id="PTHR15184">
    <property type="entry name" value="ATP SYNTHASE"/>
    <property type="match status" value="1"/>
</dbReference>